<feature type="compositionally biased region" description="Basic and acidic residues" evidence="1">
    <location>
        <begin position="110"/>
        <end position="119"/>
    </location>
</feature>
<keyword evidence="3" id="KW-1185">Reference proteome</keyword>
<feature type="region of interest" description="Disordered" evidence="1">
    <location>
        <begin position="28"/>
        <end position="119"/>
    </location>
</feature>
<feature type="compositionally biased region" description="Acidic residues" evidence="1">
    <location>
        <begin position="63"/>
        <end position="90"/>
    </location>
</feature>
<sequence length="119" mass="13542">MIIIHPFLMGCQLFLPIRRRAAPNADTLGGNAGIDQEAAVVDDENDPDETSRPELDYGYGLEYEPDPFADPQDEWPQEWPDDPTGDDIEAMYEAAWRDGTITRDSPAAKAWKERPWLHR</sequence>
<organism evidence="2 3">
    <name type="scientific">Kitasatospora arboriphila</name>
    <dbReference type="NCBI Taxonomy" id="258052"/>
    <lineage>
        <taxon>Bacteria</taxon>
        <taxon>Bacillati</taxon>
        <taxon>Actinomycetota</taxon>
        <taxon>Actinomycetes</taxon>
        <taxon>Kitasatosporales</taxon>
        <taxon>Streptomycetaceae</taxon>
        <taxon>Kitasatospora</taxon>
    </lineage>
</organism>
<dbReference type="Proteomes" id="UP001499987">
    <property type="component" value="Unassembled WGS sequence"/>
</dbReference>
<comment type="caution">
    <text evidence="2">The sequence shown here is derived from an EMBL/GenBank/DDBJ whole genome shotgun (WGS) entry which is preliminary data.</text>
</comment>
<dbReference type="EMBL" id="BAAALD010000072">
    <property type="protein sequence ID" value="GAA1108055.1"/>
    <property type="molecule type" value="Genomic_DNA"/>
</dbReference>
<gene>
    <name evidence="2" type="ORF">GCM10009663_57370</name>
</gene>
<accession>A0ABN1TYX2</accession>
<protein>
    <submittedName>
        <fullName evidence="2">Uncharacterized protein</fullName>
    </submittedName>
</protein>
<name>A0ABN1TYX2_9ACTN</name>
<evidence type="ECO:0000313" key="2">
    <source>
        <dbReference type="EMBL" id="GAA1108055.1"/>
    </source>
</evidence>
<reference evidence="2 3" key="1">
    <citation type="journal article" date="2019" name="Int. J. Syst. Evol. Microbiol.">
        <title>The Global Catalogue of Microorganisms (GCM) 10K type strain sequencing project: providing services to taxonomists for standard genome sequencing and annotation.</title>
        <authorList>
            <consortium name="The Broad Institute Genomics Platform"/>
            <consortium name="The Broad Institute Genome Sequencing Center for Infectious Disease"/>
            <person name="Wu L."/>
            <person name="Ma J."/>
        </authorList>
    </citation>
    <scope>NUCLEOTIDE SEQUENCE [LARGE SCALE GENOMIC DNA]</scope>
    <source>
        <strain evidence="2 3">JCM 13002</strain>
    </source>
</reference>
<proteinExistence type="predicted"/>
<evidence type="ECO:0000256" key="1">
    <source>
        <dbReference type="SAM" id="MobiDB-lite"/>
    </source>
</evidence>
<evidence type="ECO:0000313" key="3">
    <source>
        <dbReference type="Proteomes" id="UP001499987"/>
    </source>
</evidence>